<keyword evidence="1" id="KW-0732">Signal</keyword>
<dbReference type="Proteomes" id="UP000031532">
    <property type="component" value="Unassembled WGS sequence"/>
</dbReference>
<keyword evidence="2" id="KW-0547">Nucleotide-binding</keyword>
<keyword evidence="2" id="KW-0378">Hydrolase</keyword>
<dbReference type="Gene3D" id="3.90.780.10">
    <property type="entry name" value="5'-Nucleotidase, C-terminal domain"/>
    <property type="match status" value="1"/>
</dbReference>
<dbReference type="OrthoDB" id="9801679at2"/>
<evidence type="ECO:0000259" key="4">
    <source>
        <dbReference type="Pfam" id="PF02872"/>
    </source>
</evidence>
<dbReference type="GO" id="GO:0008253">
    <property type="term" value="F:5'-nucleotidase activity"/>
    <property type="evidence" value="ECO:0007669"/>
    <property type="project" value="TreeGrafter"/>
</dbReference>
<dbReference type="GO" id="GO:0000166">
    <property type="term" value="F:nucleotide binding"/>
    <property type="evidence" value="ECO:0007669"/>
    <property type="project" value="UniProtKB-KW"/>
</dbReference>
<dbReference type="Pfam" id="PF00149">
    <property type="entry name" value="Metallophos"/>
    <property type="match status" value="1"/>
</dbReference>
<keyword evidence="6" id="KW-1185">Reference proteome</keyword>
<comment type="caution">
    <text evidence="5">The sequence shown here is derived from an EMBL/GenBank/DDBJ whole genome shotgun (WGS) entry which is preliminary data.</text>
</comment>
<feature type="domain" description="Calcineurin-like phosphoesterase" evidence="3">
    <location>
        <begin position="32"/>
        <end position="238"/>
    </location>
</feature>
<name>A0A9X5I4R9_9CYAN</name>
<proteinExistence type="inferred from homology"/>
<dbReference type="InterPro" id="IPR029052">
    <property type="entry name" value="Metallo-depent_PP-like"/>
</dbReference>
<dbReference type="PANTHER" id="PTHR11575">
    <property type="entry name" value="5'-NUCLEOTIDASE-RELATED"/>
    <property type="match status" value="1"/>
</dbReference>
<dbReference type="PRINTS" id="PR01607">
    <property type="entry name" value="APYRASEFAMLY"/>
</dbReference>
<sequence length="506" mass="55844">MKSFSVAWGLVLQIVALCIASPALAEVVEIALLHLNDVYEIAPVEGGKRGGLARVATLRQELLSQNPRTYTVLAGDAFSPSALGTAKVNGKPLAGQQMVAVMNAVGFDYATFGNHEFDLAESEFLQRLKESQFKWISSNVRDSQDKSFPGVAESQILNVKSDRGTVIKVGLIGLTIDSNKQRYVSYADPIQAARTQVAALKDKVDLIVALTHLNLAQDQKLAAEVPEIDLILGGHEHENIQQWRGNDFTPLFKADANARSVYIHNLRYNTETKKLLVDSQLQSVTEAIPEDPRVAKVVNAWIEKAYQGFRADGFAPEEAIATTNIALDGLESSVRNRATNLTALIAQAMLREVYQADLAIFNSGSIRIDDLIPPGIITQYDMIRVLPFGGKVLAVEIKGSLLEKVLEQGQANRGTGGFLQTANASKKPDVGTWMIDGEPLDKDKNYRVAINDFLMSGREQGLEFLNFKQKDVRLIHQMRDLRFVAIDRLKDSFTESVLKRYKSPSF</sequence>
<dbReference type="GO" id="GO:0008768">
    <property type="term" value="F:UDP-sugar diphosphatase activity"/>
    <property type="evidence" value="ECO:0007669"/>
    <property type="project" value="TreeGrafter"/>
</dbReference>
<dbReference type="RefSeq" id="WP_039716614.1">
    <property type="nucleotide sequence ID" value="NZ_JTJC03000002.1"/>
</dbReference>
<evidence type="ECO:0000313" key="6">
    <source>
        <dbReference type="Proteomes" id="UP000031532"/>
    </source>
</evidence>
<comment type="similarity">
    <text evidence="2">Belongs to the 5'-nucleotidase family.</text>
</comment>
<protein>
    <submittedName>
        <fullName evidence="5">Bifunctional metallophosphatase/5'-nucleotidase</fullName>
    </submittedName>
</protein>
<dbReference type="AlphaFoldDB" id="A0A9X5I4R9"/>
<evidence type="ECO:0000256" key="2">
    <source>
        <dbReference type="RuleBase" id="RU362119"/>
    </source>
</evidence>
<dbReference type="InterPro" id="IPR004843">
    <property type="entry name" value="Calcineurin-like_PHP"/>
</dbReference>
<organism evidence="5 6">
    <name type="scientific">Scytonema millei VB511283</name>
    <dbReference type="NCBI Taxonomy" id="1245923"/>
    <lineage>
        <taxon>Bacteria</taxon>
        <taxon>Bacillati</taxon>
        <taxon>Cyanobacteriota</taxon>
        <taxon>Cyanophyceae</taxon>
        <taxon>Nostocales</taxon>
        <taxon>Scytonemataceae</taxon>
        <taxon>Scytonema</taxon>
    </lineage>
</organism>
<dbReference type="InterPro" id="IPR006179">
    <property type="entry name" value="5_nucleotidase/apyrase"/>
</dbReference>
<dbReference type="SUPFAM" id="SSF56300">
    <property type="entry name" value="Metallo-dependent phosphatases"/>
    <property type="match status" value="1"/>
</dbReference>
<dbReference type="GO" id="GO:0009166">
    <property type="term" value="P:nucleotide catabolic process"/>
    <property type="evidence" value="ECO:0007669"/>
    <property type="project" value="InterPro"/>
</dbReference>
<dbReference type="EMBL" id="JTJC03000002">
    <property type="protein sequence ID" value="NHC34904.1"/>
    <property type="molecule type" value="Genomic_DNA"/>
</dbReference>
<dbReference type="Pfam" id="PF02872">
    <property type="entry name" value="5_nucleotid_C"/>
    <property type="match status" value="1"/>
</dbReference>
<evidence type="ECO:0000313" key="5">
    <source>
        <dbReference type="EMBL" id="NHC34904.1"/>
    </source>
</evidence>
<dbReference type="InterPro" id="IPR008334">
    <property type="entry name" value="5'-Nucleotdase_C"/>
</dbReference>
<dbReference type="SUPFAM" id="SSF55816">
    <property type="entry name" value="5'-nucleotidase (syn. UDP-sugar hydrolase), C-terminal domain"/>
    <property type="match status" value="1"/>
</dbReference>
<reference evidence="5 6" key="1">
    <citation type="journal article" date="2015" name="Genome Announc.">
        <title>Draft Genome Sequence of the Terrestrial Cyanobacterium Scytonema millei VB511283, Isolated from Eastern India.</title>
        <authorList>
            <person name="Sen D."/>
            <person name="Chandrababunaidu M.M."/>
            <person name="Singh D."/>
            <person name="Sanghi N."/>
            <person name="Ghorai A."/>
            <person name="Mishra G.P."/>
            <person name="Madduluri M."/>
            <person name="Adhikary S.P."/>
            <person name="Tripathy S."/>
        </authorList>
    </citation>
    <scope>NUCLEOTIDE SEQUENCE [LARGE SCALE GENOMIC DNA]</scope>
    <source>
        <strain evidence="5 6">VB511283</strain>
    </source>
</reference>
<evidence type="ECO:0000256" key="1">
    <source>
        <dbReference type="ARBA" id="ARBA00022729"/>
    </source>
</evidence>
<gene>
    <name evidence="5" type="ORF">QH73_0009560</name>
</gene>
<dbReference type="GO" id="GO:0030288">
    <property type="term" value="C:outer membrane-bounded periplasmic space"/>
    <property type="evidence" value="ECO:0007669"/>
    <property type="project" value="TreeGrafter"/>
</dbReference>
<accession>A0A9X5I4R9</accession>
<evidence type="ECO:0000259" key="3">
    <source>
        <dbReference type="Pfam" id="PF00149"/>
    </source>
</evidence>
<dbReference type="Gene3D" id="3.60.21.10">
    <property type="match status" value="1"/>
</dbReference>
<dbReference type="PANTHER" id="PTHR11575:SF24">
    <property type="entry name" value="5'-NUCLEOTIDASE"/>
    <property type="match status" value="1"/>
</dbReference>
<dbReference type="InterPro" id="IPR036907">
    <property type="entry name" value="5'-Nucleotdase_C_sf"/>
</dbReference>
<feature type="domain" description="5'-Nucleotidase C-terminal" evidence="4">
    <location>
        <begin position="331"/>
        <end position="459"/>
    </location>
</feature>